<dbReference type="STRING" id="1229780.BN381_100040"/>
<dbReference type="SUPFAM" id="SSF53300">
    <property type="entry name" value="vWA-like"/>
    <property type="match status" value="1"/>
</dbReference>
<dbReference type="InterPro" id="IPR036465">
    <property type="entry name" value="vWFA_dom_sf"/>
</dbReference>
<dbReference type="AlphaFoldDB" id="R4YW70"/>
<dbReference type="Gene3D" id="3.40.50.410">
    <property type="entry name" value="von Willebrand factor, type A domain"/>
    <property type="match status" value="1"/>
</dbReference>
<proteinExistence type="predicted"/>
<accession>R4YW70</accession>
<dbReference type="RefSeq" id="WP_012223314.1">
    <property type="nucleotide sequence ID" value="NZ_HG422565.1"/>
</dbReference>
<keyword evidence="2" id="KW-1185">Reference proteome</keyword>
<dbReference type="Proteomes" id="UP000018291">
    <property type="component" value="Unassembled WGS sequence"/>
</dbReference>
<evidence type="ECO:0000313" key="2">
    <source>
        <dbReference type="Proteomes" id="UP000018291"/>
    </source>
</evidence>
<gene>
    <name evidence="1" type="ORF">BN381_100040</name>
</gene>
<reference evidence="1 2" key="1">
    <citation type="journal article" date="2013" name="ISME J.">
        <title>Metabolic model for the filamentous 'Candidatus Microthrix parvicella' based on genomic and metagenomic analyses.</title>
        <authorList>
            <person name="Jon McIlroy S."/>
            <person name="Kristiansen R."/>
            <person name="Albertsen M."/>
            <person name="Michael Karst S."/>
            <person name="Rossetti S."/>
            <person name="Lund Nielsen J."/>
            <person name="Tandoi V."/>
            <person name="James Seviour R."/>
            <person name="Nielsen P.H."/>
        </authorList>
    </citation>
    <scope>NUCLEOTIDE SEQUENCE [LARGE SCALE GENOMIC DNA]</scope>
    <source>
        <strain evidence="1 2">RN1</strain>
    </source>
</reference>
<evidence type="ECO:0000313" key="1">
    <source>
        <dbReference type="EMBL" id="CCM62153.1"/>
    </source>
</evidence>
<sequence length="283" mass="30611">MAYERRLDRNNPGCMVFLVDQSGSMNEPVAGEQRSKADAVAEALNNLLYELVLRCIKDENEGPRHYYDISVIGYGPGVGSALGGALSGRDMVSVVDVADNPVRVEERESVAKAGADGDVGTVPRRHKFPVWVDSVADQRTPMCEALNRTGGMLATWVQQHPDSFPPIVINISDGAATDGDPRVWSRRIQSLATRDGNVLLFNLNVSALSANPLFFPANAGVLENDYARLLFEMSSHLPPYMASLATGMGMSMNEGAKGFVYNADMSAVVRFLQIGTATSQAIR</sequence>
<dbReference type="eggNOG" id="COG1240">
    <property type="taxonomic scope" value="Bacteria"/>
</dbReference>
<organism evidence="1 2">
    <name type="scientific">Candidatus Neomicrothrix parvicella RN1</name>
    <dbReference type="NCBI Taxonomy" id="1229780"/>
    <lineage>
        <taxon>Bacteria</taxon>
        <taxon>Bacillati</taxon>
        <taxon>Actinomycetota</taxon>
        <taxon>Acidimicrobiia</taxon>
        <taxon>Acidimicrobiales</taxon>
        <taxon>Microthrixaceae</taxon>
        <taxon>Candidatus Neomicrothrix</taxon>
    </lineage>
</organism>
<dbReference type="EMBL" id="CANL01000002">
    <property type="protein sequence ID" value="CCM62153.1"/>
    <property type="molecule type" value="Genomic_DNA"/>
</dbReference>
<protein>
    <submittedName>
        <fullName evidence="1">Putative von Willebrand factor type A</fullName>
    </submittedName>
</protein>
<comment type="caution">
    <text evidence="1">The sequence shown here is derived from an EMBL/GenBank/DDBJ whole genome shotgun (WGS) entry which is preliminary data.</text>
</comment>
<dbReference type="HOGENOM" id="CLU_067782_0_0_11"/>
<name>R4YW70_9ACTN</name>